<dbReference type="Proteomes" id="UP000278475">
    <property type="component" value="Unassembled WGS sequence"/>
</dbReference>
<dbReference type="InterPro" id="IPR010226">
    <property type="entry name" value="NADH_quinone_OxRdtase_chainI"/>
</dbReference>
<accession>A0A497EJS9</accession>
<dbReference type="PANTHER" id="PTHR10849">
    <property type="entry name" value="NADH DEHYDROGENASE UBIQUINONE IRON-SULFUR PROTEIN 8, MITOCHONDRIAL"/>
    <property type="match status" value="1"/>
</dbReference>
<keyword evidence="1" id="KW-0004">4Fe-4S</keyword>
<keyword evidence="2" id="KW-0479">Metal-binding</keyword>
<dbReference type="GO" id="GO:0051539">
    <property type="term" value="F:4 iron, 4 sulfur cluster binding"/>
    <property type="evidence" value="ECO:0007669"/>
    <property type="project" value="UniProtKB-KW"/>
</dbReference>
<dbReference type="Gene3D" id="3.30.70.3270">
    <property type="match status" value="1"/>
</dbReference>
<comment type="caution">
    <text evidence="7">The sequence shown here is derived from an EMBL/GenBank/DDBJ whole genome shotgun (WGS) entry which is preliminary data.</text>
</comment>
<evidence type="ECO:0000259" key="6">
    <source>
        <dbReference type="PROSITE" id="PS51379"/>
    </source>
</evidence>
<evidence type="ECO:0000256" key="1">
    <source>
        <dbReference type="ARBA" id="ARBA00022485"/>
    </source>
</evidence>
<evidence type="ECO:0000256" key="3">
    <source>
        <dbReference type="ARBA" id="ARBA00022737"/>
    </source>
</evidence>
<dbReference type="AlphaFoldDB" id="A0A497EJS9"/>
<keyword evidence="4" id="KW-0408">Iron</keyword>
<evidence type="ECO:0000256" key="5">
    <source>
        <dbReference type="ARBA" id="ARBA00023014"/>
    </source>
</evidence>
<evidence type="ECO:0000313" key="7">
    <source>
        <dbReference type="EMBL" id="RLE46572.1"/>
    </source>
</evidence>
<proteinExistence type="predicted"/>
<dbReference type="GO" id="GO:0009060">
    <property type="term" value="P:aerobic respiration"/>
    <property type="evidence" value="ECO:0007669"/>
    <property type="project" value="TreeGrafter"/>
</dbReference>
<organism evidence="7 8">
    <name type="scientific">Thermoproteota archaeon</name>
    <dbReference type="NCBI Taxonomy" id="2056631"/>
    <lineage>
        <taxon>Archaea</taxon>
        <taxon>Thermoproteota</taxon>
    </lineage>
</organism>
<evidence type="ECO:0000256" key="4">
    <source>
        <dbReference type="ARBA" id="ARBA00023004"/>
    </source>
</evidence>
<dbReference type="GO" id="GO:0016020">
    <property type="term" value="C:membrane"/>
    <property type="evidence" value="ECO:0007669"/>
    <property type="project" value="InterPro"/>
</dbReference>
<feature type="domain" description="4Fe-4S ferredoxin-type" evidence="6">
    <location>
        <begin position="73"/>
        <end position="102"/>
    </location>
</feature>
<dbReference type="SUPFAM" id="SSF54862">
    <property type="entry name" value="4Fe-4S ferredoxins"/>
    <property type="match status" value="1"/>
</dbReference>
<reference evidence="7 8" key="1">
    <citation type="submission" date="2018-06" db="EMBL/GenBank/DDBJ databases">
        <title>Extensive metabolic versatility and redundancy in microbially diverse, dynamic hydrothermal sediments.</title>
        <authorList>
            <person name="Dombrowski N."/>
            <person name="Teske A."/>
            <person name="Baker B.J."/>
        </authorList>
    </citation>
    <scope>NUCLEOTIDE SEQUENCE [LARGE SCALE GENOMIC DNA]</scope>
    <source>
        <strain evidence="7">B66_G16</strain>
    </source>
</reference>
<keyword evidence="5" id="KW-0411">Iron-sulfur</keyword>
<dbReference type="EMBL" id="QMQV01000176">
    <property type="protein sequence ID" value="RLE46572.1"/>
    <property type="molecule type" value="Genomic_DNA"/>
</dbReference>
<name>A0A497EJS9_9CREN</name>
<sequence length="116" mass="13324">MGIPGYFIVETLKNFFKKRATILYPYREAEKVHLPEGFRGRISFDREKCIGCQLCSRVCPAKAIKVIEDERGKRPIFLIYRCIYCGQCAEVCPKGAITLSKSFENIALRKEDLAVR</sequence>
<dbReference type="Pfam" id="PF13237">
    <property type="entry name" value="Fer4_10"/>
    <property type="match status" value="1"/>
</dbReference>
<protein>
    <submittedName>
        <fullName evidence="7">Ferredoxin</fullName>
    </submittedName>
</protein>
<dbReference type="PROSITE" id="PS00198">
    <property type="entry name" value="4FE4S_FER_1"/>
    <property type="match status" value="2"/>
</dbReference>
<dbReference type="InterPro" id="IPR017900">
    <property type="entry name" value="4Fe4S_Fe_S_CS"/>
</dbReference>
<dbReference type="GO" id="GO:0003954">
    <property type="term" value="F:NADH dehydrogenase activity"/>
    <property type="evidence" value="ECO:0007669"/>
    <property type="project" value="TreeGrafter"/>
</dbReference>
<dbReference type="PANTHER" id="PTHR10849:SF35">
    <property type="entry name" value="FORMATE HYDROGENLYASE SUBUNIT 6-RELATED"/>
    <property type="match status" value="1"/>
</dbReference>
<keyword evidence="3" id="KW-0677">Repeat</keyword>
<evidence type="ECO:0000313" key="8">
    <source>
        <dbReference type="Proteomes" id="UP000278475"/>
    </source>
</evidence>
<dbReference type="InterPro" id="IPR017896">
    <property type="entry name" value="4Fe4S_Fe-S-bd"/>
</dbReference>
<evidence type="ECO:0000256" key="2">
    <source>
        <dbReference type="ARBA" id="ARBA00022723"/>
    </source>
</evidence>
<dbReference type="GO" id="GO:0046872">
    <property type="term" value="F:metal ion binding"/>
    <property type="evidence" value="ECO:0007669"/>
    <property type="project" value="UniProtKB-KW"/>
</dbReference>
<feature type="domain" description="4Fe-4S ferredoxin-type" evidence="6">
    <location>
        <begin position="40"/>
        <end position="69"/>
    </location>
</feature>
<dbReference type="PROSITE" id="PS51379">
    <property type="entry name" value="4FE4S_FER_2"/>
    <property type="match status" value="2"/>
</dbReference>
<gene>
    <name evidence="7" type="ORF">DRJ31_09860</name>
</gene>